<dbReference type="STRING" id="1173701.A0A066XM11"/>
<evidence type="ECO:0000313" key="3">
    <source>
        <dbReference type="Proteomes" id="UP000027238"/>
    </source>
</evidence>
<keyword evidence="3" id="KW-1185">Reference proteome</keyword>
<comment type="caution">
    <text evidence="2">The sequence shown here is derived from an EMBL/GenBank/DDBJ whole genome shotgun (WGS) entry which is preliminary data.</text>
</comment>
<evidence type="ECO:0000313" key="2">
    <source>
        <dbReference type="EMBL" id="KDN70213.1"/>
    </source>
</evidence>
<organism evidence="2 3">
    <name type="scientific">Colletotrichum sublineola</name>
    <name type="common">Sorghum anthracnose fungus</name>
    <dbReference type="NCBI Taxonomy" id="1173701"/>
    <lineage>
        <taxon>Eukaryota</taxon>
        <taxon>Fungi</taxon>
        <taxon>Dikarya</taxon>
        <taxon>Ascomycota</taxon>
        <taxon>Pezizomycotina</taxon>
        <taxon>Sordariomycetes</taxon>
        <taxon>Hypocreomycetidae</taxon>
        <taxon>Glomerellales</taxon>
        <taxon>Glomerellaceae</taxon>
        <taxon>Colletotrichum</taxon>
        <taxon>Colletotrichum graminicola species complex</taxon>
    </lineage>
</organism>
<evidence type="ECO:0000259" key="1">
    <source>
        <dbReference type="Pfam" id="PF12774"/>
    </source>
</evidence>
<dbReference type="GO" id="GO:0005524">
    <property type="term" value="F:ATP binding"/>
    <property type="evidence" value="ECO:0007669"/>
    <property type="project" value="InterPro"/>
</dbReference>
<reference evidence="3" key="1">
    <citation type="journal article" date="2014" name="Genome Announc.">
        <title>Draft genome sequence of Colletotrichum sublineola, a destructive pathogen of cultivated sorghum.</title>
        <authorList>
            <person name="Baroncelli R."/>
            <person name="Sanz-Martin J.M."/>
            <person name="Rech G.E."/>
            <person name="Sukno S.A."/>
            <person name="Thon M.R."/>
        </authorList>
    </citation>
    <scope>NUCLEOTIDE SEQUENCE [LARGE SCALE GENOMIC DNA]</scope>
    <source>
        <strain evidence="3">TX430BB</strain>
    </source>
</reference>
<proteinExistence type="predicted"/>
<dbReference type="Proteomes" id="UP000027238">
    <property type="component" value="Unassembled WGS sequence"/>
</dbReference>
<dbReference type="eggNOG" id="KOG3595">
    <property type="taxonomic scope" value="Eukaryota"/>
</dbReference>
<dbReference type="Gene3D" id="3.40.50.300">
    <property type="entry name" value="P-loop containing nucleotide triphosphate hydrolases"/>
    <property type="match status" value="1"/>
</dbReference>
<dbReference type="InterPro" id="IPR043157">
    <property type="entry name" value="Dynein_AAA1S"/>
</dbReference>
<dbReference type="GO" id="GO:0030286">
    <property type="term" value="C:dynein complex"/>
    <property type="evidence" value="ECO:0007669"/>
    <property type="project" value="InterPro"/>
</dbReference>
<dbReference type="OrthoDB" id="447173at2759"/>
<dbReference type="InterPro" id="IPR027417">
    <property type="entry name" value="P-loop_NTPase"/>
</dbReference>
<dbReference type="HOGENOM" id="CLU_080315_0_0_1"/>
<dbReference type="GO" id="GO:0007018">
    <property type="term" value="P:microtubule-based movement"/>
    <property type="evidence" value="ECO:0007669"/>
    <property type="project" value="InterPro"/>
</dbReference>
<name>A0A066XM11_COLSU</name>
<accession>A0A066XM11</accession>
<dbReference type="AlphaFoldDB" id="A0A066XM11"/>
<gene>
    <name evidence="2" type="ORF">CSUB01_09129</name>
</gene>
<sequence>MVLMRVLRDMNLSKLVDEDEPLFMSLINDLFPDLTAAKGSYAQLEQAITQQVDEAGLINHPPWILKCIQLYETAKVRHGIVVLGPTGTGKTKCINTLMRAMTVCGEPHKEMRMNPKAITNYQMFGRLDVATNDWTDGIFSSLWRKALKKKGEYLWIVLDGPADAVWIENLNSVLDDSKCLTLANGDRINMSPTCKLTFEVHSLRNASPATVSRCGMIYIRSPALKWRIPVQAWVKTRPAAEQTMLHPLITSTYDIALT</sequence>
<dbReference type="SUPFAM" id="SSF52540">
    <property type="entry name" value="P-loop containing nucleoside triphosphate hydrolases"/>
    <property type="match status" value="1"/>
</dbReference>
<protein>
    <submittedName>
        <fullName evidence="2">Putative dynein heavy chain 1, cytosolic</fullName>
    </submittedName>
</protein>
<dbReference type="GO" id="GO:0045505">
    <property type="term" value="F:dynein intermediate chain binding"/>
    <property type="evidence" value="ECO:0007669"/>
    <property type="project" value="InterPro"/>
</dbReference>
<dbReference type="Gene3D" id="1.10.8.710">
    <property type="match status" value="1"/>
</dbReference>
<dbReference type="EMBL" id="JMSE01000377">
    <property type="protein sequence ID" value="KDN70213.1"/>
    <property type="molecule type" value="Genomic_DNA"/>
</dbReference>
<dbReference type="FunFam" id="3.40.50.300:FF:001080">
    <property type="entry name" value="Dynein, axonemal, heavy chain 5"/>
    <property type="match status" value="1"/>
</dbReference>
<dbReference type="PANTHER" id="PTHR46961">
    <property type="entry name" value="DYNEIN HEAVY CHAIN 1, AXONEMAL-LIKE PROTEIN"/>
    <property type="match status" value="1"/>
</dbReference>
<dbReference type="PANTHER" id="PTHR46961:SF19">
    <property type="entry name" value="DYNEIN HEAVY CHAIN 5, AXONEMAL"/>
    <property type="match status" value="1"/>
</dbReference>
<dbReference type="InterPro" id="IPR026983">
    <property type="entry name" value="DHC"/>
</dbReference>
<dbReference type="InterPro" id="IPR035699">
    <property type="entry name" value="AAA_6"/>
</dbReference>
<feature type="domain" description="Dynein heavy chain hydrolytic ATP-binding dynein motor region" evidence="1">
    <location>
        <begin position="2"/>
        <end position="91"/>
    </location>
</feature>
<dbReference type="GO" id="GO:0051959">
    <property type="term" value="F:dynein light intermediate chain binding"/>
    <property type="evidence" value="ECO:0007669"/>
    <property type="project" value="InterPro"/>
</dbReference>
<dbReference type="Pfam" id="PF12774">
    <property type="entry name" value="AAA_6"/>
    <property type="match status" value="1"/>
</dbReference>